<evidence type="ECO:0000313" key="4">
    <source>
        <dbReference type="Proteomes" id="UP000094527"/>
    </source>
</evidence>
<comment type="caution">
    <text evidence="3">The sequence shown here is derived from an EMBL/GenBank/DDBJ whole genome shotgun (WGS) entry which is preliminary data.</text>
</comment>
<accession>A0A1D2MPG6</accession>
<keyword evidence="2" id="KW-1133">Transmembrane helix</keyword>
<gene>
    <name evidence="3" type="ORF">Ocin01_11698</name>
</gene>
<dbReference type="AlphaFoldDB" id="A0A1D2MPG6"/>
<proteinExistence type="predicted"/>
<keyword evidence="2" id="KW-0812">Transmembrane</keyword>
<evidence type="ECO:0000313" key="3">
    <source>
        <dbReference type="EMBL" id="ODM94979.1"/>
    </source>
</evidence>
<feature type="transmembrane region" description="Helical" evidence="2">
    <location>
        <begin position="92"/>
        <end position="111"/>
    </location>
</feature>
<feature type="region of interest" description="Disordered" evidence="1">
    <location>
        <begin position="128"/>
        <end position="147"/>
    </location>
</feature>
<name>A0A1D2MPG6_ORCCI</name>
<dbReference type="Proteomes" id="UP000094527">
    <property type="component" value="Unassembled WGS sequence"/>
</dbReference>
<reference evidence="3 4" key="1">
    <citation type="journal article" date="2016" name="Genome Biol. Evol.">
        <title>Gene Family Evolution Reflects Adaptation to Soil Environmental Stressors in the Genome of the Collembolan Orchesella cincta.</title>
        <authorList>
            <person name="Faddeeva-Vakhrusheva A."/>
            <person name="Derks M.F."/>
            <person name="Anvar S.Y."/>
            <person name="Agamennone V."/>
            <person name="Suring W."/>
            <person name="Smit S."/>
            <person name="van Straalen N.M."/>
            <person name="Roelofs D."/>
        </authorList>
    </citation>
    <scope>NUCLEOTIDE SEQUENCE [LARGE SCALE GENOMIC DNA]</scope>
    <source>
        <tissue evidence="3">Mixed pool</tissue>
    </source>
</reference>
<feature type="compositionally biased region" description="Basic residues" evidence="1">
    <location>
        <begin position="138"/>
        <end position="147"/>
    </location>
</feature>
<dbReference type="EMBL" id="LJIJ01000726">
    <property type="protein sequence ID" value="ODM94979.1"/>
    <property type="molecule type" value="Genomic_DNA"/>
</dbReference>
<protein>
    <submittedName>
        <fullName evidence="3">Uncharacterized protein</fullName>
    </submittedName>
</protein>
<keyword evidence="2" id="KW-0472">Membrane</keyword>
<evidence type="ECO:0000256" key="1">
    <source>
        <dbReference type="SAM" id="MobiDB-lite"/>
    </source>
</evidence>
<keyword evidence="4" id="KW-1185">Reference proteome</keyword>
<sequence>MERWQVCGHLVGNCVSCLAENCYYIKFSTGQWNCVHKLSGWKDVQKIIAPIFPEKCESVWSPSTDALASQIASEESGKFGGTFFDARLVAEWMDVAVIGIVCILFMWICFIQEKERRSQQSRPAITHQILLTSSPPRPPRRRIRRFE</sequence>
<evidence type="ECO:0000256" key="2">
    <source>
        <dbReference type="SAM" id="Phobius"/>
    </source>
</evidence>
<organism evidence="3 4">
    <name type="scientific">Orchesella cincta</name>
    <name type="common">Springtail</name>
    <name type="synonym">Podura cincta</name>
    <dbReference type="NCBI Taxonomy" id="48709"/>
    <lineage>
        <taxon>Eukaryota</taxon>
        <taxon>Metazoa</taxon>
        <taxon>Ecdysozoa</taxon>
        <taxon>Arthropoda</taxon>
        <taxon>Hexapoda</taxon>
        <taxon>Collembola</taxon>
        <taxon>Entomobryomorpha</taxon>
        <taxon>Entomobryoidea</taxon>
        <taxon>Orchesellidae</taxon>
        <taxon>Orchesellinae</taxon>
        <taxon>Orchesella</taxon>
    </lineage>
</organism>